<gene>
    <name evidence="1" type="ORF">TVAG_080180</name>
</gene>
<dbReference type="AlphaFoldDB" id="A2FBH1"/>
<evidence type="ECO:0000313" key="2">
    <source>
        <dbReference type="Proteomes" id="UP000001542"/>
    </source>
</evidence>
<reference evidence="1" key="2">
    <citation type="journal article" date="2007" name="Science">
        <title>Draft genome sequence of the sexually transmitted pathogen Trichomonas vaginalis.</title>
        <authorList>
            <person name="Carlton J.M."/>
            <person name="Hirt R.P."/>
            <person name="Silva J.C."/>
            <person name="Delcher A.L."/>
            <person name="Schatz M."/>
            <person name="Zhao Q."/>
            <person name="Wortman J.R."/>
            <person name="Bidwell S.L."/>
            <person name="Alsmark U.C.M."/>
            <person name="Besteiro S."/>
            <person name="Sicheritz-Ponten T."/>
            <person name="Noel C.J."/>
            <person name="Dacks J.B."/>
            <person name="Foster P.G."/>
            <person name="Simillion C."/>
            <person name="Van de Peer Y."/>
            <person name="Miranda-Saavedra D."/>
            <person name="Barton G.J."/>
            <person name="Westrop G.D."/>
            <person name="Mueller S."/>
            <person name="Dessi D."/>
            <person name="Fiori P.L."/>
            <person name="Ren Q."/>
            <person name="Paulsen I."/>
            <person name="Zhang H."/>
            <person name="Bastida-Corcuera F.D."/>
            <person name="Simoes-Barbosa A."/>
            <person name="Brown M.T."/>
            <person name="Hayes R.D."/>
            <person name="Mukherjee M."/>
            <person name="Okumura C.Y."/>
            <person name="Schneider R."/>
            <person name="Smith A.J."/>
            <person name="Vanacova S."/>
            <person name="Villalvazo M."/>
            <person name="Haas B.J."/>
            <person name="Pertea M."/>
            <person name="Feldblyum T.V."/>
            <person name="Utterback T.R."/>
            <person name="Shu C.L."/>
            <person name="Osoegawa K."/>
            <person name="de Jong P.J."/>
            <person name="Hrdy I."/>
            <person name="Horvathova L."/>
            <person name="Zubacova Z."/>
            <person name="Dolezal P."/>
            <person name="Malik S.B."/>
            <person name="Logsdon J.M. Jr."/>
            <person name="Henze K."/>
            <person name="Gupta A."/>
            <person name="Wang C.C."/>
            <person name="Dunne R.L."/>
            <person name="Upcroft J.A."/>
            <person name="Upcroft P."/>
            <person name="White O."/>
            <person name="Salzberg S.L."/>
            <person name="Tang P."/>
            <person name="Chiu C.-H."/>
            <person name="Lee Y.-S."/>
            <person name="Embley T.M."/>
            <person name="Coombs G.H."/>
            <person name="Mottram J.C."/>
            <person name="Tachezy J."/>
            <person name="Fraser-Liggett C.M."/>
            <person name="Johnson P.J."/>
        </authorList>
    </citation>
    <scope>NUCLEOTIDE SEQUENCE [LARGE SCALE GENOMIC DNA]</scope>
    <source>
        <strain evidence="1">G3</strain>
    </source>
</reference>
<protein>
    <submittedName>
        <fullName evidence="1">Uncharacterized protein</fullName>
    </submittedName>
</protein>
<name>A2FBH1_TRIV3</name>
<accession>A2FBH1</accession>
<organism evidence="1 2">
    <name type="scientific">Trichomonas vaginalis (strain ATCC PRA-98 / G3)</name>
    <dbReference type="NCBI Taxonomy" id="412133"/>
    <lineage>
        <taxon>Eukaryota</taxon>
        <taxon>Metamonada</taxon>
        <taxon>Parabasalia</taxon>
        <taxon>Trichomonadida</taxon>
        <taxon>Trichomonadidae</taxon>
        <taxon>Trichomonas</taxon>
    </lineage>
</organism>
<sequence>MSLNKRADQLLSEIDKIYKQTKVNGRKQNKKLQEVRKEHPEKLDPNVKITRGCLHSGTAFKVPVQNWKKDTIFDNHNKVVQNIGQQHNKHSAAIYRNIPANLSKDEVDFIMEYRFKLAQNMIPIHHPNYELKPTMIEHQNLSHKPIWQEYW</sequence>
<dbReference type="RefSeq" id="XP_001310688.1">
    <property type="nucleotide sequence ID" value="XM_001310687.1"/>
</dbReference>
<evidence type="ECO:0000313" key="1">
    <source>
        <dbReference type="EMBL" id="EAX97758.1"/>
    </source>
</evidence>
<dbReference type="VEuPathDB" id="TrichDB:TVAG_080180"/>
<dbReference type="Proteomes" id="UP000001542">
    <property type="component" value="Unassembled WGS sequence"/>
</dbReference>
<dbReference type="InParanoid" id="A2FBH1"/>
<proteinExistence type="predicted"/>
<dbReference type="VEuPathDB" id="TrichDB:TVAGG3_1006480"/>
<dbReference type="EMBL" id="DS113702">
    <property type="protein sequence ID" value="EAX97758.1"/>
    <property type="molecule type" value="Genomic_DNA"/>
</dbReference>
<dbReference type="SMR" id="A2FBH1"/>
<reference evidence="1" key="1">
    <citation type="submission" date="2006-10" db="EMBL/GenBank/DDBJ databases">
        <authorList>
            <person name="Amadeo P."/>
            <person name="Zhao Q."/>
            <person name="Wortman J."/>
            <person name="Fraser-Liggett C."/>
            <person name="Carlton J."/>
        </authorList>
    </citation>
    <scope>NUCLEOTIDE SEQUENCE</scope>
    <source>
        <strain evidence="1">G3</strain>
    </source>
</reference>
<dbReference type="KEGG" id="tva:4755546"/>
<keyword evidence="2" id="KW-1185">Reference proteome</keyword>